<dbReference type="EMBL" id="ANJA01001009">
    <property type="protein sequence ID" value="ETO80224.1"/>
    <property type="molecule type" value="Genomic_DNA"/>
</dbReference>
<reference evidence="1 2" key="1">
    <citation type="submission" date="2013-11" db="EMBL/GenBank/DDBJ databases">
        <title>The Genome Sequence of Phytophthora parasitica P1976.</title>
        <authorList>
            <consortium name="The Broad Institute Genomics Platform"/>
            <person name="Russ C."/>
            <person name="Tyler B."/>
            <person name="Panabieres F."/>
            <person name="Shan W."/>
            <person name="Tripathy S."/>
            <person name="Grunwald N."/>
            <person name="Machado M."/>
            <person name="Johnson C.S."/>
            <person name="Walker B."/>
            <person name="Young S."/>
            <person name="Zeng Q."/>
            <person name="Gargeya S."/>
            <person name="Fitzgerald M."/>
            <person name="Haas B."/>
            <person name="Abouelleil A."/>
            <person name="Allen A.W."/>
            <person name="Alvarado L."/>
            <person name="Arachchi H.M."/>
            <person name="Berlin A.M."/>
            <person name="Chapman S.B."/>
            <person name="Gainer-Dewar J."/>
            <person name="Goldberg J."/>
            <person name="Griggs A."/>
            <person name="Gujja S."/>
            <person name="Hansen M."/>
            <person name="Howarth C."/>
            <person name="Imamovic A."/>
            <person name="Ireland A."/>
            <person name="Larimer J."/>
            <person name="McCowan C."/>
            <person name="Murphy C."/>
            <person name="Pearson M."/>
            <person name="Poon T.W."/>
            <person name="Priest M."/>
            <person name="Roberts A."/>
            <person name="Saif S."/>
            <person name="Shea T."/>
            <person name="Sisk P."/>
            <person name="Sykes S."/>
            <person name="Wortman J."/>
            <person name="Nusbaum C."/>
            <person name="Birren B."/>
        </authorList>
    </citation>
    <scope>NUCLEOTIDE SEQUENCE [LARGE SCALE GENOMIC DNA]</scope>
    <source>
        <strain evidence="1 2">P1976</strain>
    </source>
</reference>
<proteinExistence type="predicted"/>
<evidence type="ECO:0000313" key="2">
    <source>
        <dbReference type="Proteomes" id="UP000028582"/>
    </source>
</evidence>
<evidence type="ECO:0000313" key="1">
    <source>
        <dbReference type="EMBL" id="ETO80224.1"/>
    </source>
</evidence>
<gene>
    <name evidence="1" type="ORF">F444_05203</name>
</gene>
<sequence>MAHVTMWRHSSVDHAKSGLRLVVGIRMGRTHGPD</sequence>
<accession>A0A081AMW3</accession>
<name>A0A081AMW3_PHYNI</name>
<dbReference type="AlphaFoldDB" id="A0A081AMW3"/>
<comment type="caution">
    <text evidence="1">The sequence shown here is derived from an EMBL/GenBank/DDBJ whole genome shotgun (WGS) entry which is preliminary data.</text>
</comment>
<dbReference type="Proteomes" id="UP000028582">
    <property type="component" value="Unassembled WGS sequence"/>
</dbReference>
<organism evidence="1 2">
    <name type="scientific">Phytophthora nicotianae P1976</name>
    <dbReference type="NCBI Taxonomy" id="1317066"/>
    <lineage>
        <taxon>Eukaryota</taxon>
        <taxon>Sar</taxon>
        <taxon>Stramenopiles</taxon>
        <taxon>Oomycota</taxon>
        <taxon>Peronosporomycetes</taxon>
        <taxon>Peronosporales</taxon>
        <taxon>Peronosporaceae</taxon>
        <taxon>Phytophthora</taxon>
    </lineage>
</organism>
<protein>
    <submittedName>
        <fullName evidence="1">Uncharacterized protein</fullName>
    </submittedName>
</protein>